<evidence type="ECO:0000256" key="14">
    <source>
        <dbReference type="SAM" id="MobiDB-lite"/>
    </source>
</evidence>
<dbReference type="InterPro" id="IPR041102">
    <property type="entry name" value="UvrA_inter"/>
</dbReference>
<dbReference type="GO" id="GO:0005737">
    <property type="term" value="C:cytoplasm"/>
    <property type="evidence" value="ECO:0007669"/>
    <property type="project" value="UniProtKB-SubCell"/>
</dbReference>
<evidence type="ECO:0000259" key="15">
    <source>
        <dbReference type="PROSITE" id="PS50893"/>
    </source>
</evidence>
<evidence type="ECO:0000256" key="12">
    <source>
        <dbReference type="ARBA" id="ARBA00039316"/>
    </source>
</evidence>
<accession>A0A934R3F4</accession>
<dbReference type="Pfam" id="PF17760">
    <property type="entry name" value="UvrA_inter"/>
    <property type="match status" value="1"/>
</dbReference>
<dbReference type="PANTHER" id="PTHR43152">
    <property type="entry name" value="UVRABC SYSTEM PROTEIN A"/>
    <property type="match status" value="1"/>
</dbReference>
<evidence type="ECO:0000256" key="3">
    <source>
        <dbReference type="ARBA" id="ARBA00022737"/>
    </source>
</evidence>
<dbReference type="GO" id="GO:0004518">
    <property type="term" value="F:nuclease activity"/>
    <property type="evidence" value="ECO:0007669"/>
    <property type="project" value="UniProtKB-KW"/>
</dbReference>
<keyword evidence="4" id="KW-0547">Nucleotide-binding</keyword>
<dbReference type="AlphaFoldDB" id="A0A934R3F4"/>
<dbReference type="PANTHER" id="PTHR43152:SF3">
    <property type="entry name" value="UVRABC SYSTEM PROTEIN A"/>
    <property type="match status" value="1"/>
</dbReference>
<dbReference type="Gene3D" id="1.10.8.280">
    <property type="entry name" value="ABC transporter ATPase domain-like"/>
    <property type="match status" value="1"/>
</dbReference>
<evidence type="ECO:0000256" key="10">
    <source>
        <dbReference type="ARBA" id="ARBA00023204"/>
    </source>
</evidence>
<dbReference type="SMART" id="SM00382">
    <property type="entry name" value="AAA"/>
    <property type="match status" value="2"/>
</dbReference>
<evidence type="ECO:0000256" key="5">
    <source>
        <dbReference type="ARBA" id="ARBA00022763"/>
    </source>
</evidence>
<dbReference type="InterPro" id="IPR027417">
    <property type="entry name" value="P-loop_NTPase"/>
</dbReference>
<evidence type="ECO:0000256" key="1">
    <source>
        <dbReference type="ARBA" id="ARBA00004496"/>
    </source>
</evidence>
<dbReference type="Gene3D" id="3.30.190.20">
    <property type="match status" value="1"/>
</dbReference>
<dbReference type="InterPro" id="IPR003593">
    <property type="entry name" value="AAA+_ATPase"/>
</dbReference>
<dbReference type="EMBL" id="JAENIK010000011">
    <property type="protein sequence ID" value="MBK1816179.1"/>
    <property type="molecule type" value="Genomic_DNA"/>
</dbReference>
<keyword evidence="8" id="KW-0267">Excision nuclease</keyword>
<keyword evidence="17" id="KW-1185">Reference proteome</keyword>
<comment type="caution">
    <text evidence="16">The sequence shown here is derived from an EMBL/GenBank/DDBJ whole genome shotgun (WGS) entry which is preliminary data.</text>
</comment>
<evidence type="ECO:0000256" key="13">
    <source>
        <dbReference type="ARBA" id="ARBA00042156"/>
    </source>
</evidence>
<feature type="domain" description="ABC transporter" evidence="15">
    <location>
        <begin position="546"/>
        <end position="874"/>
    </location>
</feature>
<dbReference type="GO" id="GO:0003677">
    <property type="term" value="F:DNA binding"/>
    <property type="evidence" value="ECO:0007669"/>
    <property type="project" value="UniProtKB-KW"/>
</dbReference>
<dbReference type="GO" id="GO:0005524">
    <property type="term" value="F:ATP binding"/>
    <property type="evidence" value="ECO:0007669"/>
    <property type="project" value="UniProtKB-KW"/>
</dbReference>
<evidence type="ECO:0000313" key="16">
    <source>
        <dbReference type="EMBL" id="MBK1816179.1"/>
    </source>
</evidence>
<proteinExistence type="inferred from homology"/>
<evidence type="ECO:0000256" key="2">
    <source>
        <dbReference type="ARBA" id="ARBA00022490"/>
    </source>
</evidence>
<comment type="subcellular location">
    <subcellularLocation>
        <location evidence="1">Cytoplasm</location>
    </subcellularLocation>
</comment>
<dbReference type="GO" id="GO:0006281">
    <property type="term" value="P:DNA repair"/>
    <property type="evidence" value="ECO:0007669"/>
    <property type="project" value="UniProtKB-KW"/>
</dbReference>
<dbReference type="SUPFAM" id="SSF52540">
    <property type="entry name" value="P-loop containing nucleoside triphosphate hydrolases"/>
    <property type="match status" value="2"/>
</dbReference>
<dbReference type="RefSeq" id="WP_200351133.1">
    <property type="nucleotide sequence ID" value="NZ_BAABHZ010000006.1"/>
</dbReference>
<evidence type="ECO:0000256" key="8">
    <source>
        <dbReference type="ARBA" id="ARBA00022881"/>
    </source>
</evidence>
<evidence type="ECO:0000256" key="4">
    <source>
        <dbReference type="ARBA" id="ARBA00022741"/>
    </source>
</evidence>
<dbReference type="PROSITE" id="PS50893">
    <property type="entry name" value="ABC_TRANSPORTER_2"/>
    <property type="match status" value="1"/>
</dbReference>
<organism evidence="16 17">
    <name type="scientific">Luteolibacter yonseiensis</name>
    <dbReference type="NCBI Taxonomy" id="1144680"/>
    <lineage>
        <taxon>Bacteria</taxon>
        <taxon>Pseudomonadati</taxon>
        <taxon>Verrucomicrobiota</taxon>
        <taxon>Verrucomicrobiia</taxon>
        <taxon>Verrucomicrobiales</taxon>
        <taxon>Verrucomicrobiaceae</taxon>
        <taxon>Luteolibacter</taxon>
    </lineage>
</organism>
<keyword evidence="5" id="KW-0227">DNA damage</keyword>
<keyword evidence="10" id="KW-0234">DNA repair</keyword>
<gene>
    <name evidence="16" type="ORF">JIN84_11190</name>
</gene>
<dbReference type="Gene3D" id="1.20.1580.10">
    <property type="entry name" value="ABC transporter ATPase like domain"/>
    <property type="match status" value="3"/>
</dbReference>
<protein>
    <recommendedName>
        <fullName evidence="12">UvrABC system protein A</fullName>
    </recommendedName>
    <alternativeName>
        <fullName evidence="13">Excinuclease ABC subunit A</fullName>
    </alternativeName>
</protein>
<dbReference type="Proteomes" id="UP000600139">
    <property type="component" value="Unassembled WGS sequence"/>
</dbReference>
<keyword evidence="9" id="KW-0238">DNA-binding</keyword>
<name>A0A934R3F4_9BACT</name>
<keyword evidence="6" id="KW-0228">DNA excision</keyword>
<dbReference type="GO" id="GO:0016887">
    <property type="term" value="F:ATP hydrolysis activity"/>
    <property type="evidence" value="ECO:0007669"/>
    <property type="project" value="InterPro"/>
</dbReference>
<reference evidence="16" key="1">
    <citation type="submission" date="2021-01" db="EMBL/GenBank/DDBJ databases">
        <title>Modified the classification status of verrucomicrobia.</title>
        <authorList>
            <person name="Feng X."/>
        </authorList>
    </citation>
    <scope>NUCLEOTIDE SEQUENCE</scope>
    <source>
        <strain evidence="16">JCM 18052</strain>
    </source>
</reference>
<evidence type="ECO:0000313" key="17">
    <source>
        <dbReference type="Proteomes" id="UP000600139"/>
    </source>
</evidence>
<dbReference type="PROSITE" id="PS00211">
    <property type="entry name" value="ABC_TRANSPORTER_1"/>
    <property type="match status" value="2"/>
</dbReference>
<evidence type="ECO:0000256" key="7">
    <source>
        <dbReference type="ARBA" id="ARBA00022840"/>
    </source>
</evidence>
<comment type="similarity">
    <text evidence="11">Belongs to the ABC transporter superfamily. UvrA family.</text>
</comment>
<evidence type="ECO:0000256" key="11">
    <source>
        <dbReference type="ARBA" id="ARBA00038000"/>
    </source>
</evidence>
<evidence type="ECO:0000256" key="9">
    <source>
        <dbReference type="ARBA" id="ARBA00023125"/>
    </source>
</evidence>
<keyword evidence="3" id="KW-0677">Repeat</keyword>
<keyword evidence="2" id="KW-0963">Cytoplasm</keyword>
<feature type="region of interest" description="Disordered" evidence="14">
    <location>
        <begin position="848"/>
        <end position="879"/>
    </location>
</feature>
<sequence length="879" mass="94926">METIRIRGARQHNLKNIDVDIPRGKLVVITGPSGSGKSSLAFHTLYAEGQRRYVESLSVYARQFLDQLEKPDVDVIEGLSPAIAIEQRGGGLNPRSTVATATEIYDYLRVLWAAAGVPHDPVTGERLERMSPADIVKVLAEMEEGTKVVLLAALPKEELGEPARLLGDLQRQGYIRVRVDGEVMEIEDAAAGWPESPVAVEIVVDRFVIRSGVESRLADSVETALRLCGAEARASVQEPGGDVWRDVVFQTSYRNPRTGFMVDEISPKHFSFNSHLGACEACEGLGTELYCDPKLLPEGGDADLTFKRYREAKSEITRRKLAKFMAHRACGVCEGKRLKPEWLAVKVGGGSSLVGANPKLETPTPSEWLGIQDFCGLSVADAMRWLEGFVVDPAMAEVCGRLASDVRIRLAFLEEVGLGYLTLERTSGTLSGGEAQRIRLATQLGAGLSGVIYVLDEPSIGLHAADTARLIGALTRLRDLGNTVVVVEHDEEIIRAADWLIDIGPGAGAAGGTLLAAGVPVEIASPTGEWLRGGGIGFKGSAPGEEKRGELVIRGAREHNLKNLDVRIPLGRLVCLTGPSGSGKSTLADDILRRALARHFNGSGEAPGLHDGIEGLELIEKCVVADQSPIGRSPRSNPATFTGVFDLVRDLFTKLNLSKQRGYGPSRFSFNAAGGRCERCQGNGRLKIEMHFLPDAWVPCPACSGRRFNRETLEVTYKGKSIAEVLELSVAEARTFFRPIPKIHHILEILEDLGLGYLKLGQPANTLSGGEAQRLKLAVELARPQAPHTLYLFDEPTTGLHFGDVEKLLAAFFKLRDAGHSVLVVEHHLDVIAAADWLVELGPGGGVNGGTLVDQGPPEKIRKNKKSPTGRALAANKVR</sequence>
<dbReference type="InterPro" id="IPR017871">
    <property type="entry name" value="ABC_transporter-like_CS"/>
</dbReference>
<evidence type="ECO:0000256" key="6">
    <source>
        <dbReference type="ARBA" id="ARBA00022769"/>
    </source>
</evidence>
<dbReference type="InterPro" id="IPR003439">
    <property type="entry name" value="ABC_transporter-like_ATP-bd"/>
</dbReference>
<keyword evidence="7" id="KW-0067">ATP-binding</keyword>
<dbReference type="Gene3D" id="3.40.50.300">
    <property type="entry name" value="P-loop containing nucleotide triphosphate hydrolases"/>
    <property type="match status" value="3"/>
</dbReference>